<accession>A0A369KQM0</accession>
<evidence type="ECO:0000313" key="3">
    <source>
        <dbReference type="EMBL" id="RDB36969.1"/>
    </source>
</evidence>
<evidence type="ECO:0000313" key="4">
    <source>
        <dbReference type="Proteomes" id="UP000253934"/>
    </source>
</evidence>
<proteinExistence type="predicted"/>
<evidence type="ECO:0000256" key="2">
    <source>
        <dbReference type="SAM" id="MobiDB-lite"/>
    </source>
</evidence>
<feature type="region of interest" description="Disordered" evidence="2">
    <location>
        <begin position="718"/>
        <end position="737"/>
    </location>
</feature>
<organism evidence="3 4">
    <name type="scientific">Spirobacillus cienkowskii</name>
    <dbReference type="NCBI Taxonomy" id="495820"/>
    <lineage>
        <taxon>Bacteria</taxon>
        <taxon>Pseudomonadati</taxon>
        <taxon>Bdellovibrionota</taxon>
        <taxon>Oligoflexia</taxon>
        <taxon>Silvanigrellales</taxon>
        <taxon>Spirobacillus</taxon>
    </lineage>
</organism>
<dbReference type="Proteomes" id="UP000253934">
    <property type="component" value="Unassembled WGS sequence"/>
</dbReference>
<feature type="coiled-coil region" evidence="1">
    <location>
        <begin position="931"/>
        <end position="958"/>
    </location>
</feature>
<reference evidence="3" key="1">
    <citation type="submission" date="2018-04" db="EMBL/GenBank/DDBJ databases">
        <title>Draft genome sequence of the Candidatus Spirobacillus cienkowskii, a pathogen of freshwater Daphnia species, reconstructed from hemolymph metagenomic reads.</title>
        <authorList>
            <person name="Bresciani L."/>
            <person name="Lemos L.N."/>
            <person name="Wale N."/>
            <person name="Lin J.Y."/>
            <person name="Fernandes G.R."/>
            <person name="Duffy M.A."/>
            <person name="Rodrigues J.M."/>
        </authorList>
    </citation>
    <scope>NUCLEOTIDE SEQUENCE [LARGE SCALE GENOMIC DNA]</scope>
    <source>
        <strain evidence="3">Binning01</strain>
    </source>
</reference>
<keyword evidence="1" id="KW-0175">Coiled coil</keyword>
<protein>
    <submittedName>
        <fullName evidence="3">Uncharacterized protein</fullName>
    </submittedName>
</protein>
<sequence>MFKNKANILFLVFVYPLSSCNVNQPDYFYQDLETKRYSFMSDLSANSEFIKETSSEISVKDYLNRQKYCPLSNLNGQQHINSIVDAYTNTNLLDTSTSQDIPAIAILTKTRELTSANANSTNNLHHCYYPELYLANAYVLNILQRVPFAPFNQEILLMNQSKIDPSEVKNWNTNEIIKNSRFAKLNGIIRSANIAEKISAMDETRLSTIPRFYANKENNKVYLFGFQEQLSKESYYKHINSLANALSAIGYFERAMYRWKGVYTAEELNMQSSLPNDSLQEVYLDALETLSNAYNNKESSDIKLSVKNIIAYDFIKAHEKSRNALTNKFCSTNSDFDKIPAHELNLCSEMKKIQNRAFNLDIKNMFCTSGKKFEQPKNPDEVIFNLNWDAIECEKLLNENPELENAYLDSSGYSYYDIYPAYLNSIKFTESIKNTEEKIENVKSKISLFNILKTQEYKNKGVELLDSIAALQDNLIVAKLSYNKSAEELAYYTFQKETAKLILESAKIDIQENAIEEKNKFTTYVNNLSVINSLNSLKHTLENYSSNKHENLNEYKKILCGDNDASCSTTGAVGEISKLYRQREIAVVSNWKNECSRIVRDRNNIARLLGNNGCDLAVLTKGTTLDKELKENISIVVANLKENKQYNSAACQGAAISEVMANQTSTKLKELLDLQTPATSQKDEKSNNDARDKYFKELEDKLNKFKYESSVISKNESEYSENAGLKSKGTSTSTITSTNSSDAVLKSEFNFARTIAEANSYLMSYNNAIHLTSGNLELLSEPQKYCENLYVSFLNKDGSDKPALVSILDSKIDIQKSELQKLQILRSIDQDVTDLNLVTTEKLTNIDHQIKSLELSNKNIENILGISIATRRNILGNVNSEFSFNLVDGLYDSYKEKLRYLPLKNSINKKTSQESVIKSAEINESVAKKSVEIAKKQVENLQNSIEKAKLRVAAHNNEYFLFTAISPKIGSFADELWRIDHVGELAKQIVKIATINIMHTSSDKRNLMFDKNEFKNLVTLVSNVKYYCSYLSSFEDAQLCLKEIINLNEEISLKKDVKNAQIDKDFVIKIYSKDLRKHKKSYVSPEEQRSDDELLAKLNASGVIDINLTEDYFKWKKPLLREFSESFYKAKIIGISAVIYKNGAYESEFVHSPFDDWNNIAYLLHQGFQDPSSITGCSAKYENYASRLYHNYLAEVMSSNLSQEYEKFGKHYPKLFSLNSLLSYMCNRTEIINSAAVSNENSLIYFTDTNDLTQPITIFADKSTDSKIFQYKVSSMGWVEELQNDPSARPSESDGYWQPLTGFIGDLENRTTGSAKYVTQIKSCINVMNFDTESCAIPKKSVYKSFSGFPLLGNYKFVYAQHAKDLYISSFNEDSSEGSFIDGIELNFIVSK</sequence>
<dbReference type="EMBL" id="QOVW01000015">
    <property type="protein sequence ID" value="RDB36969.1"/>
    <property type="molecule type" value="Genomic_DNA"/>
</dbReference>
<gene>
    <name evidence="3" type="ORF">DCC88_02430</name>
</gene>
<name>A0A369KQM0_9BACT</name>
<evidence type="ECO:0000256" key="1">
    <source>
        <dbReference type="SAM" id="Coils"/>
    </source>
</evidence>
<keyword evidence="4" id="KW-1185">Reference proteome</keyword>
<comment type="caution">
    <text evidence="3">The sequence shown here is derived from an EMBL/GenBank/DDBJ whole genome shotgun (WGS) entry which is preliminary data.</text>
</comment>